<protein>
    <recommendedName>
        <fullName evidence="3">ABC-type branched-subunit amino acid transport system substrate-binding protein</fullName>
    </recommendedName>
</protein>
<dbReference type="Proteomes" id="UP000245697">
    <property type="component" value="Unassembled WGS sequence"/>
</dbReference>
<gene>
    <name evidence="1" type="ORF">BC793_111186</name>
</gene>
<accession>A0A316FA74</accession>
<dbReference type="InterPro" id="IPR028082">
    <property type="entry name" value="Peripla_BP_I"/>
</dbReference>
<reference evidence="1 2" key="1">
    <citation type="submission" date="2018-05" db="EMBL/GenBank/DDBJ databases">
        <title>Genomic Encyclopedia of Archaeal and Bacterial Type Strains, Phase II (KMG-II): from individual species to whole genera.</title>
        <authorList>
            <person name="Goeker M."/>
        </authorList>
    </citation>
    <scope>NUCLEOTIDE SEQUENCE [LARGE SCALE GENOMIC DNA]</scope>
    <source>
        <strain evidence="1 2">DSM 45184</strain>
    </source>
</reference>
<keyword evidence="2" id="KW-1185">Reference proteome</keyword>
<dbReference type="SUPFAM" id="SSF53822">
    <property type="entry name" value="Periplasmic binding protein-like I"/>
    <property type="match status" value="1"/>
</dbReference>
<name>A0A316FA74_9ACTN</name>
<dbReference type="EMBL" id="QGGR01000011">
    <property type="protein sequence ID" value="PWK45212.1"/>
    <property type="molecule type" value="Genomic_DNA"/>
</dbReference>
<organism evidence="1 2">
    <name type="scientific">Actinoplanes xinjiangensis</name>
    <dbReference type="NCBI Taxonomy" id="512350"/>
    <lineage>
        <taxon>Bacteria</taxon>
        <taxon>Bacillati</taxon>
        <taxon>Actinomycetota</taxon>
        <taxon>Actinomycetes</taxon>
        <taxon>Micromonosporales</taxon>
        <taxon>Micromonosporaceae</taxon>
        <taxon>Actinoplanes</taxon>
    </lineage>
</organism>
<evidence type="ECO:0008006" key="3">
    <source>
        <dbReference type="Google" id="ProtNLM"/>
    </source>
</evidence>
<dbReference type="Gene3D" id="3.40.50.2300">
    <property type="match status" value="1"/>
</dbReference>
<dbReference type="AlphaFoldDB" id="A0A316FA74"/>
<evidence type="ECO:0000313" key="1">
    <source>
        <dbReference type="EMBL" id="PWK45212.1"/>
    </source>
</evidence>
<comment type="caution">
    <text evidence="1">The sequence shown here is derived from an EMBL/GenBank/DDBJ whole genome shotgun (WGS) entry which is preliminary data.</text>
</comment>
<sequence>MSGEIEPPVFRGVHELLKLVLFLRRRPRFLPRVSEMAVHGDIPLPLIQLAGPETSVHHFLVAFRDELERAEPRTPYVMVDAATAEPAAPEPARREPGAEPQASAEVPEIFLLDRMCRDLQEDRFAERPNRFRRYRLARWLTRRTLAQSGLRDPQSEIVGILREWRGEPTAVQDASQSQPSPQGSTALSTAALTGGFWLVRLGLIKWLGRRSYGIVPEARWFMRRQTYMVPRHSSDFFGFAERLTAGRLTKENENQLHKLLVHAFLEDLRQAYRRRRLSVLPRRRGWRRTAYIPVLIDAAAADNGGVRLMSLINDVRNETGELDPLLVVAGRRDKPVAEGHTAPFAPASNSAYVAWRKDLPVRRQQLAADARFLTIHLNAPLTPPEIANTSGEDADAWADLDLNPGRPSRFARRGVLEVLLVAALVAVVALPAARWADYWQAGCSYLQVKPDAGIAVRLAELAPGDQQCVGYSDNDGQVFGSNERLEAAQREVFRLNAAAVDLHEQQSNRPLISIVYFAGLTHAGTDLETDNAVAEELIGLAIVQRQQYLSVTGQNDPLLRVIIANGGRGMAVADQVTREMLIPLAEKDATVKAVVGLDRTVPQTRRAITDLGRAAVPTIATTLTGSGLADASKFYFQMVSGNPQQAQLIAAYLRHLTDPKVELLTIVRPAPGGQPDDYVDTLVTELTTAVKGVVEAEVIALPGGAALKPCTSPDPRAGGRSRMYFYAGRETGYAAFLQAIKQDCAVETLPRIVADDAVTRLVAQPAFRQQSYVTQMDLDYVALGSLVVLAGRSCPQERIPAAPLATKSRLVEFCAGYFDLIHDDRSELFGKAWAVPSYPGERVGVAYDAANLVITAARQAGPDPWNRAWLAQLFRDQEFAHVGASGRISFAGSRVGADRNIAVLRLPTPANAGEAAGATPHCLFLIGELYGKETATAQAPNGCPTG</sequence>
<dbReference type="RefSeq" id="WP_109596243.1">
    <property type="nucleotide sequence ID" value="NZ_BONA01000061.1"/>
</dbReference>
<proteinExistence type="predicted"/>
<evidence type="ECO:0000313" key="2">
    <source>
        <dbReference type="Proteomes" id="UP000245697"/>
    </source>
</evidence>
<dbReference type="OrthoDB" id="3440574at2"/>